<organism evidence="1 2">
    <name type="scientific">Phialocephala subalpina</name>
    <dbReference type="NCBI Taxonomy" id="576137"/>
    <lineage>
        <taxon>Eukaryota</taxon>
        <taxon>Fungi</taxon>
        <taxon>Dikarya</taxon>
        <taxon>Ascomycota</taxon>
        <taxon>Pezizomycotina</taxon>
        <taxon>Leotiomycetes</taxon>
        <taxon>Helotiales</taxon>
        <taxon>Mollisiaceae</taxon>
        <taxon>Phialocephala</taxon>
        <taxon>Phialocephala fortinii species complex</taxon>
    </lineage>
</organism>
<name>A0A1L7X9S8_9HELO</name>
<keyword evidence="2" id="KW-1185">Reference proteome</keyword>
<sequence>MAGEGATMMSSPSITSPNQQLFLLDLPQDILTGVCGSAWRHSAPIETVRSLVHTSKFGLKKPDQEDDQNPVHHAIHPALTAFTLELACKTLYNTVNRDNLFYKCNAFYFPTHQQYVDYVKALPTQRRNVLQQVKLLCDPLETLNPSLAILASLKSLRFLELDIRLMGSNFAINGFDEFKASVSALRGLKCLTLTRTDEPGGALGLKLLCTILRNRWVAVTVASLNALRLELVCLATDMSEMVTLPLAPSSVPLPPDLESTKLPGRPRTFRSGHPITFYRRDFNGNFLFQVLWTGPDIKLLPTGVLLSTHGPLSTLYRGLLTTIDEAHPQAMSPEVNDPQLTITQNIR</sequence>
<evidence type="ECO:0000313" key="1">
    <source>
        <dbReference type="EMBL" id="CZR61798.1"/>
    </source>
</evidence>
<proteinExistence type="predicted"/>
<reference evidence="1 2" key="1">
    <citation type="submission" date="2016-03" db="EMBL/GenBank/DDBJ databases">
        <authorList>
            <person name="Ploux O."/>
        </authorList>
    </citation>
    <scope>NUCLEOTIDE SEQUENCE [LARGE SCALE GENOMIC DNA]</scope>
    <source>
        <strain evidence="1 2">UAMH 11012</strain>
    </source>
</reference>
<dbReference type="EMBL" id="FJOG01000019">
    <property type="protein sequence ID" value="CZR61798.1"/>
    <property type="molecule type" value="Genomic_DNA"/>
</dbReference>
<dbReference type="Proteomes" id="UP000184330">
    <property type="component" value="Unassembled WGS sequence"/>
</dbReference>
<dbReference type="OrthoDB" id="3549646at2759"/>
<gene>
    <name evidence="1" type="ORF">PAC_11695</name>
</gene>
<accession>A0A1L7X9S8</accession>
<dbReference type="AlphaFoldDB" id="A0A1L7X9S8"/>
<evidence type="ECO:0000313" key="2">
    <source>
        <dbReference type="Proteomes" id="UP000184330"/>
    </source>
</evidence>
<protein>
    <submittedName>
        <fullName evidence="1">Uncharacterized protein</fullName>
    </submittedName>
</protein>